<dbReference type="EMBL" id="BARV01040200">
    <property type="protein sequence ID" value="GAI51716.1"/>
    <property type="molecule type" value="Genomic_DNA"/>
</dbReference>
<reference evidence="1" key="1">
    <citation type="journal article" date="2014" name="Front. Microbiol.">
        <title>High frequency of phylogenetically diverse reductive dehalogenase-homologous genes in deep subseafloor sedimentary metagenomes.</title>
        <authorList>
            <person name="Kawai M."/>
            <person name="Futagami T."/>
            <person name="Toyoda A."/>
            <person name="Takaki Y."/>
            <person name="Nishi S."/>
            <person name="Hori S."/>
            <person name="Arai W."/>
            <person name="Tsubouchi T."/>
            <person name="Morono Y."/>
            <person name="Uchiyama I."/>
            <person name="Ito T."/>
            <person name="Fujiyama A."/>
            <person name="Inagaki F."/>
            <person name="Takami H."/>
        </authorList>
    </citation>
    <scope>NUCLEOTIDE SEQUENCE</scope>
    <source>
        <strain evidence="1">Expedition CK06-06</strain>
    </source>
</reference>
<feature type="non-terminal residue" evidence="1">
    <location>
        <position position="172"/>
    </location>
</feature>
<protein>
    <submittedName>
        <fullName evidence="1">Uncharacterized protein</fullName>
    </submittedName>
</protein>
<sequence>WSTVGHVDGLGAYPDYAYVYFNYTKPVGASSTSLWQVKDSGSYPSKINMSIPSDCWNQDPLRFQYISIYVQSTPAHIKEYRGSCWDGDTWQSLRSGSEGDNIYEEAMWWNISVENPDTAINTTEGGEPFYVIPAPAPWNVTSAVYLREFYVGGKETNPQGFFFKPDGLKMYT</sequence>
<comment type="caution">
    <text evidence="1">The sequence shown here is derived from an EMBL/GenBank/DDBJ whole genome shotgun (WGS) entry which is preliminary data.</text>
</comment>
<feature type="non-terminal residue" evidence="1">
    <location>
        <position position="1"/>
    </location>
</feature>
<accession>X1QA77</accession>
<evidence type="ECO:0000313" key="1">
    <source>
        <dbReference type="EMBL" id="GAI51716.1"/>
    </source>
</evidence>
<organism evidence="1">
    <name type="scientific">marine sediment metagenome</name>
    <dbReference type="NCBI Taxonomy" id="412755"/>
    <lineage>
        <taxon>unclassified sequences</taxon>
        <taxon>metagenomes</taxon>
        <taxon>ecological metagenomes</taxon>
    </lineage>
</organism>
<name>X1QA77_9ZZZZ</name>
<dbReference type="AlphaFoldDB" id="X1QA77"/>
<gene>
    <name evidence="1" type="ORF">S06H3_61333</name>
</gene>
<proteinExistence type="predicted"/>